<dbReference type="InterPro" id="IPR013098">
    <property type="entry name" value="Ig_I-set"/>
</dbReference>
<evidence type="ECO:0000313" key="5">
    <source>
        <dbReference type="EMBL" id="PIO09003.1"/>
    </source>
</evidence>
<keyword evidence="2" id="KW-1015">Disulfide bond</keyword>
<feature type="non-terminal residue" evidence="5">
    <location>
        <position position="1"/>
    </location>
</feature>
<keyword evidence="1" id="KW-0732">Signal</keyword>
<evidence type="ECO:0000256" key="2">
    <source>
        <dbReference type="ARBA" id="ARBA00023157"/>
    </source>
</evidence>
<keyword evidence="6" id="KW-1185">Reference proteome</keyword>
<dbReference type="GO" id="GO:0005886">
    <property type="term" value="C:plasma membrane"/>
    <property type="evidence" value="ECO:0007669"/>
    <property type="project" value="TreeGrafter"/>
</dbReference>
<dbReference type="Gene3D" id="2.60.40.10">
    <property type="entry name" value="Immunoglobulins"/>
    <property type="match status" value="3"/>
</dbReference>
<dbReference type="Pfam" id="PF13927">
    <property type="entry name" value="Ig_3"/>
    <property type="match status" value="2"/>
</dbReference>
<dbReference type="GO" id="GO:0007156">
    <property type="term" value="P:homophilic cell adhesion via plasma membrane adhesion molecules"/>
    <property type="evidence" value="ECO:0007669"/>
    <property type="project" value="TreeGrafter"/>
</dbReference>
<keyword evidence="3" id="KW-0393">Immunoglobulin domain</keyword>
<dbReference type="SMART" id="SM00408">
    <property type="entry name" value="IGc2"/>
    <property type="match status" value="3"/>
</dbReference>
<feature type="domain" description="Ig-like" evidence="4">
    <location>
        <begin position="131"/>
        <end position="215"/>
    </location>
</feature>
<evidence type="ECO:0000256" key="1">
    <source>
        <dbReference type="ARBA" id="ARBA00022729"/>
    </source>
</evidence>
<feature type="domain" description="Ig-like" evidence="4">
    <location>
        <begin position="309"/>
        <end position="394"/>
    </location>
</feature>
<dbReference type="SUPFAM" id="SSF48726">
    <property type="entry name" value="Immunoglobulin"/>
    <property type="match status" value="3"/>
</dbReference>
<reference evidence="6" key="1">
    <citation type="journal article" date="2017" name="Nat. Commun.">
        <title>The North American bullfrog draft genome provides insight into hormonal regulation of long noncoding RNA.</title>
        <authorList>
            <person name="Hammond S.A."/>
            <person name="Warren R.L."/>
            <person name="Vandervalk B.P."/>
            <person name="Kucuk E."/>
            <person name="Khan H."/>
            <person name="Gibb E.A."/>
            <person name="Pandoh P."/>
            <person name="Kirk H."/>
            <person name="Zhao Y."/>
            <person name="Jones M."/>
            <person name="Mungall A.J."/>
            <person name="Coope R."/>
            <person name="Pleasance S."/>
            <person name="Moore R.A."/>
            <person name="Holt R.A."/>
            <person name="Round J.M."/>
            <person name="Ohora S."/>
            <person name="Walle B.V."/>
            <person name="Veldhoen N."/>
            <person name="Helbing C.C."/>
            <person name="Birol I."/>
        </authorList>
    </citation>
    <scope>NUCLEOTIDE SEQUENCE [LARGE SCALE GENOMIC DNA]</scope>
</reference>
<dbReference type="FunFam" id="2.60.40.10:FF:000503">
    <property type="entry name" value="Hemicentin 1"/>
    <property type="match status" value="1"/>
</dbReference>
<accession>A0A2G9Q1S2</accession>
<dbReference type="FunFam" id="2.60.40.10:FF:000032">
    <property type="entry name" value="palladin isoform X1"/>
    <property type="match status" value="1"/>
</dbReference>
<evidence type="ECO:0000256" key="3">
    <source>
        <dbReference type="ARBA" id="ARBA00023319"/>
    </source>
</evidence>
<dbReference type="InterPro" id="IPR036179">
    <property type="entry name" value="Ig-like_dom_sf"/>
</dbReference>
<dbReference type="InterPro" id="IPR050958">
    <property type="entry name" value="Cell_Adh-Cytoskel_Orgn"/>
</dbReference>
<feature type="non-terminal residue" evidence="5">
    <location>
        <position position="396"/>
    </location>
</feature>
<dbReference type="InterPro" id="IPR007110">
    <property type="entry name" value="Ig-like_dom"/>
</dbReference>
<dbReference type="OrthoDB" id="5985519at2759"/>
<dbReference type="PANTHER" id="PTHR45080">
    <property type="entry name" value="CONTACTIN 5"/>
    <property type="match status" value="1"/>
</dbReference>
<proteinExistence type="predicted"/>
<protein>
    <recommendedName>
        <fullName evidence="4">Ig-like domain-containing protein</fullName>
    </recommendedName>
</protein>
<dbReference type="InterPro" id="IPR003598">
    <property type="entry name" value="Ig_sub2"/>
</dbReference>
<dbReference type="AlphaFoldDB" id="A0A2G9Q1S2"/>
<evidence type="ECO:0000313" key="6">
    <source>
        <dbReference type="Proteomes" id="UP000228934"/>
    </source>
</evidence>
<dbReference type="PANTHER" id="PTHR45080:SF8">
    <property type="entry name" value="IG-LIKE DOMAIN-CONTAINING PROTEIN"/>
    <property type="match status" value="1"/>
</dbReference>
<dbReference type="EMBL" id="KV922518">
    <property type="protein sequence ID" value="PIO09003.1"/>
    <property type="molecule type" value="Genomic_DNA"/>
</dbReference>
<dbReference type="InterPro" id="IPR003599">
    <property type="entry name" value="Ig_sub"/>
</dbReference>
<dbReference type="PROSITE" id="PS50835">
    <property type="entry name" value="IG_LIKE"/>
    <property type="match status" value="3"/>
</dbReference>
<dbReference type="SMART" id="SM00409">
    <property type="entry name" value="IG"/>
    <property type="match status" value="3"/>
</dbReference>
<feature type="domain" description="Ig-like" evidence="4">
    <location>
        <begin position="220"/>
        <end position="304"/>
    </location>
</feature>
<gene>
    <name evidence="5" type="ORF">AB205_0113860</name>
</gene>
<name>A0A2G9Q1S2_AQUCT</name>
<organism evidence="5 6">
    <name type="scientific">Aquarana catesbeiana</name>
    <name type="common">American bullfrog</name>
    <name type="synonym">Rana catesbeiana</name>
    <dbReference type="NCBI Taxonomy" id="8400"/>
    <lineage>
        <taxon>Eukaryota</taxon>
        <taxon>Metazoa</taxon>
        <taxon>Chordata</taxon>
        <taxon>Craniata</taxon>
        <taxon>Vertebrata</taxon>
        <taxon>Euteleostomi</taxon>
        <taxon>Amphibia</taxon>
        <taxon>Batrachia</taxon>
        <taxon>Anura</taxon>
        <taxon>Neobatrachia</taxon>
        <taxon>Ranoidea</taxon>
        <taxon>Ranidae</taxon>
        <taxon>Aquarana</taxon>
    </lineage>
</organism>
<evidence type="ECO:0000259" key="4">
    <source>
        <dbReference type="PROSITE" id="PS50835"/>
    </source>
</evidence>
<dbReference type="InterPro" id="IPR013783">
    <property type="entry name" value="Ig-like_fold"/>
</dbReference>
<sequence length="396" mass="43041">IGSIGRHTVRVTGVSTLDFRAAFSTVAITDPGRVIERPIQGIPISALINCTGLSPPGLVNSLDLLRVSGDSYFSLLAQRIPVKHSKQLWTVPLFQAPRGSFFLKVNGADHNGYQFQRLSNVAYTSIIPDVPSVSMLPHIQGFHQHPLTLTCSVQSDIPFKVRFSRNGERLGNELSFTEPTNATYEIPSASARHEGLYQCTAISNAGAGFGQTQVSVADPPPTISLHHNVTVSLGEVAVLSCHVLGDVRYNLSWQHDGRALKDGRLWILSNSSLQIRNVQPGDAGRYQCTAKNNHGTTTASVWLSVQEPPKIRMESSSSQLSHGGEVRIQCDVSGYPEPQISWKHGDTFLTDDSKHTIIDGNILLIRDASQEDSGNYSCVASNDLGTDVQSVTLVYT</sequence>
<dbReference type="Proteomes" id="UP000228934">
    <property type="component" value="Unassembled WGS sequence"/>
</dbReference>
<dbReference type="Pfam" id="PF07679">
    <property type="entry name" value="I-set"/>
    <property type="match status" value="1"/>
</dbReference>